<dbReference type="EMBL" id="ML978070">
    <property type="protein sequence ID" value="KAF2015114.1"/>
    <property type="molecule type" value="Genomic_DNA"/>
</dbReference>
<gene>
    <name evidence="2" type="ORF">BU24DRAFT_228411</name>
</gene>
<proteinExistence type="predicted"/>
<evidence type="ECO:0000259" key="1">
    <source>
        <dbReference type="Pfam" id="PF01636"/>
    </source>
</evidence>
<dbReference type="InterPro" id="IPR002575">
    <property type="entry name" value="Aminoglycoside_PTrfase"/>
</dbReference>
<evidence type="ECO:0000313" key="2">
    <source>
        <dbReference type="EMBL" id="KAF2015114.1"/>
    </source>
</evidence>
<keyword evidence="3" id="KW-1185">Reference proteome</keyword>
<dbReference type="Proteomes" id="UP000799778">
    <property type="component" value="Unassembled WGS sequence"/>
</dbReference>
<reference evidence="2" key="1">
    <citation type="journal article" date="2020" name="Stud. Mycol.">
        <title>101 Dothideomycetes genomes: a test case for predicting lifestyles and emergence of pathogens.</title>
        <authorList>
            <person name="Haridas S."/>
            <person name="Albert R."/>
            <person name="Binder M."/>
            <person name="Bloem J."/>
            <person name="Labutti K."/>
            <person name="Salamov A."/>
            <person name="Andreopoulos B."/>
            <person name="Baker S."/>
            <person name="Barry K."/>
            <person name="Bills G."/>
            <person name="Bluhm B."/>
            <person name="Cannon C."/>
            <person name="Castanera R."/>
            <person name="Culley D."/>
            <person name="Daum C."/>
            <person name="Ezra D."/>
            <person name="Gonzalez J."/>
            <person name="Henrissat B."/>
            <person name="Kuo A."/>
            <person name="Liang C."/>
            <person name="Lipzen A."/>
            <person name="Lutzoni F."/>
            <person name="Magnuson J."/>
            <person name="Mondo S."/>
            <person name="Nolan M."/>
            <person name="Ohm R."/>
            <person name="Pangilinan J."/>
            <person name="Park H.-J."/>
            <person name="Ramirez L."/>
            <person name="Alfaro M."/>
            <person name="Sun H."/>
            <person name="Tritt A."/>
            <person name="Yoshinaga Y."/>
            <person name="Zwiers L.-H."/>
            <person name="Turgeon B."/>
            <person name="Goodwin S."/>
            <person name="Spatafora J."/>
            <person name="Crous P."/>
            <person name="Grigoriev I."/>
        </authorList>
    </citation>
    <scope>NUCLEOTIDE SEQUENCE</scope>
    <source>
        <strain evidence="2">CBS 175.79</strain>
    </source>
</reference>
<feature type="domain" description="Aminoglycoside phosphotransferase" evidence="1">
    <location>
        <begin position="13"/>
        <end position="71"/>
    </location>
</feature>
<dbReference type="RefSeq" id="XP_033383453.1">
    <property type="nucleotide sequence ID" value="XM_033522141.1"/>
</dbReference>
<dbReference type="SUPFAM" id="SSF56112">
    <property type="entry name" value="Protein kinase-like (PK-like)"/>
    <property type="match status" value="1"/>
</dbReference>
<dbReference type="InterPro" id="IPR011009">
    <property type="entry name" value="Kinase-like_dom_sf"/>
</dbReference>
<dbReference type="OrthoDB" id="3250044at2759"/>
<protein>
    <recommendedName>
        <fullName evidence="1">Aminoglycoside phosphotransferase domain-containing protein</fullName>
    </recommendedName>
</protein>
<dbReference type="Pfam" id="PF01636">
    <property type="entry name" value="APH"/>
    <property type="match status" value="1"/>
</dbReference>
<sequence>MVMEFDLTSPRRLEHWFCRRLPAGSDPISFSHCDFVMCHLDVAPRNIVWMDDDIPCFVDWASGGYYPRVFEWCTLEVMRGRDGEFQEKVQKMLEPLTEWEMDARRLVVKAWGNSVRYHYPPTPPDTSD</sequence>
<dbReference type="AlphaFoldDB" id="A0A6A5XS71"/>
<name>A0A6A5XS71_9PLEO</name>
<dbReference type="GeneID" id="54279538"/>
<organism evidence="2 3">
    <name type="scientific">Aaosphaeria arxii CBS 175.79</name>
    <dbReference type="NCBI Taxonomy" id="1450172"/>
    <lineage>
        <taxon>Eukaryota</taxon>
        <taxon>Fungi</taxon>
        <taxon>Dikarya</taxon>
        <taxon>Ascomycota</taxon>
        <taxon>Pezizomycotina</taxon>
        <taxon>Dothideomycetes</taxon>
        <taxon>Pleosporomycetidae</taxon>
        <taxon>Pleosporales</taxon>
        <taxon>Pleosporales incertae sedis</taxon>
        <taxon>Aaosphaeria</taxon>
    </lineage>
</organism>
<accession>A0A6A5XS71</accession>
<evidence type="ECO:0000313" key="3">
    <source>
        <dbReference type="Proteomes" id="UP000799778"/>
    </source>
</evidence>